<dbReference type="Pfam" id="PF10057">
    <property type="entry name" value="MpsC"/>
    <property type="match status" value="1"/>
</dbReference>
<dbReference type="InterPro" id="IPR018745">
    <property type="entry name" value="MpsC"/>
</dbReference>
<name>A0ABD4T0D0_9CYAN</name>
<evidence type="ECO:0000313" key="3">
    <source>
        <dbReference type="Proteomes" id="UP000031561"/>
    </source>
</evidence>
<organism evidence="2 3">
    <name type="scientific">Lyngbya confervoides BDU141951</name>
    <dbReference type="NCBI Taxonomy" id="1574623"/>
    <lineage>
        <taxon>Bacteria</taxon>
        <taxon>Bacillati</taxon>
        <taxon>Cyanobacteriota</taxon>
        <taxon>Cyanophyceae</taxon>
        <taxon>Oscillatoriophycideae</taxon>
        <taxon>Oscillatoriales</taxon>
        <taxon>Microcoleaceae</taxon>
        <taxon>Lyngbya</taxon>
    </lineage>
</organism>
<comment type="caution">
    <text evidence="2">The sequence shown here is derived from an EMBL/GenBank/DDBJ whole genome shotgun (WGS) entry which is preliminary data.</text>
</comment>
<evidence type="ECO:0000313" key="2">
    <source>
        <dbReference type="EMBL" id="MCM1981896.1"/>
    </source>
</evidence>
<protein>
    <submittedName>
        <fullName evidence="2">DUF2294 domain-containing protein</fullName>
    </submittedName>
</protein>
<reference evidence="2 3" key="1">
    <citation type="journal article" date="2015" name="Genome Announc.">
        <title>Draft Genome Sequence of Filamentous Marine Cyanobacterium Lyngbya confervoides Strain BDU141951.</title>
        <authorList>
            <person name="Chandrababunaidu M.M."/>
            <person name="Sen D."/>
            <person name="Tripathy S."/>
        </authorList>
    </citation>
    <scope>NUCLEOTIDE SEQUENCE [LARGE SCALE GENOMIC DNA]</scope>
    <source>
        <strain evidence="2 3">BDU141951</strain>
    </source>
</reference>
<dbReference type="EMBL" id="JTHE03000023">
    <property type="protein sequence ID" value="MCM1981896.1"/>
    <property type="molecule type" value="Genomic_DNA"/>
</dbReference>
<dbReference type="AlphaFoldDB" id="A0ABD4T0D0"/>
<feature type="domain" description="Na+-translocating membrane potential-generating system MpsC" evidence="1">
    <location>
        <begin position="6"/>
        <end position="112"/>
    </location>
</feature>
<keyword evidence="3" id="KW-1185">Reference proteome</keyword>
<dbReference type="Proteomes" id="UP000031561">
    <property type="component" value="Unassembled WGS sequence"/>
</dbReference>
<evidence type="ECO:0000259" key="1">
    <source>
        <dbReference type="Pfam" id="PF10057"/>
    </source>
</evidence>
<dbReference type="RefSeq" id="WP_166280058.1">
    <property type="nucleotide sequence ID" value="NZ_JTHE03000023.1"/>
</dbReference>
<accession>A0ABD4T0D0</accession>
<sequence length="135" mass="15028">MNKFRSIEETLAHKICSLYQSLVGHAPDLVTCQFLNQEQLVLIFQNAISPVEQLLFRMEQQPLAKQVRSQIDLTFHEQLIGLVEKSTQRSIIDLLSESKIETGRKSIILVLKPAVLASSTYAGNGSSSEKASEKG</sequence>
<proteinExistence type="predicted"/>
<gene>
    <name evidence="2" type="ORF">QQ91_0003495</name>
</gene>